<gene>
    <name evidence="2" type="ORF">GCM10011496_27330</name>
</gene>
<evidence type="ECO:0000313" key="2">
    <source>
        <dbReference type="EMBL" id="GGB04906.1"/>
    </source>
</evidence>
<evidence type="ECO:0000313" key="3">
    <source>
        <dbReference type="Proteomes" id="UP000620596"/>
    </source>
</evidence>
<dbReference type="Gene3D" id="3.30.1330.60">
    <property type="entry name" value="OmpA-like domain"/>
    <property type="match status" value="1"/>
</dbReference>
<feature type="region of interest" description="Disordered" evidence="1">
    <location>
        <begin position="262"/>
        <end position="281"/>
    </location>
</feature>
<organism evidence="2 3">
    <name type="scientific">Polaromonas eurypsychrophila</name>
    <dbReference type="NCBI Taxonomy" id="1614635"/>
    <lineage>
        <taxon>Bacteria</taxon>
        <taxon>Pseudomonadati</taxon>
        <taxon>Pseudomonadota</taxon>
        <taxon>Betaproteobacteria</taxon>
        <taxon>Burkholderiales</taxon>
        <taxon>Comamonadaceae</taxon>
        <taxon>Polaromonas</taxon>
    </lineage>
</organism>
<dbReference type="AlphaFoldDB" id="A0A916SK78"/>
<evidence type="ECO:0000256" key="1">
    <source>
        <dbReference type="SAM" id="MobiDB-lite"/>
    </source>
</evidence>
<reference evidence="2" key="2">
    <citation type="submission" date="2020-09" db="EMBL/GenBank/DDBJ databases">
        <authorList>
            <person name="Sun Q."/>
            <person name="Zhou Y."/>
        </authorList>
    </citation>
    <scope>NUCLEOTIDE SEQUENCE</scope>
    <source>
        <strain evidence="2">CGMCC 1.15322</strain>
    </source>
</reference>
<feature type="compositionally biased region" description="Basic and acidic residues" evidence="1">
    <location>
        <begin position="264"/>
        <end position="273"/>
    </location>
</feature>
<proteinExistence type="predicted"/>
<name>A0A916SK78_9BURK</name>
<comment type="caution">
    <text evidence="2">The sequence shown here is derived from an EMBL/GenBank/DDBJ whole genome shotgun (WGS) entry which is preliminary data.</text>
</comment>
<dbReference type="Pfam" id="PF05359">
    <property type="entry name" value="DUF748"/>
    <property type="match status" value="1"/>
</dbReference>
<dbReference type="Proteomes" id="UP000620596">
    <property type="component" value="Unassembled WGS sequence"/>
</dbReference>
<dbReference type="RefSeq" id="WP_308421351.1">
    <property type="nucleotide sequence ID" value="NZ_BMIG01000010.1"/>
</dbReference>
<reference evidence="2" key="1">
    <citation type="journal article" date="2014" name="Int. J. Syst. Evol. Microbiol.">
        <title>Complete genome sequence of Corynebacterium casei LMG S-19264T (=DSM 44701T), isolated from a smear-ripened cheese.</title>
        <authorList>
            <consortium name="US DOE Joint Genome Institute (JGI-PGF)"/>
            <person name="Walter F."/>
            <person name="Albersmeier A."/>
            <person name="Kalinowski J."/>
            <person name="Ruckert C."/>
        </authorList>
    </citation>
    <scope>NUCLEOTIDE SEQUENCE</scope>
    <source>
        <strain evidence="2">CGMCC 1.15322</strain>
    </source>
</reference>
<dbReference type="InterPro" id="IPR008023">
    <property type="entry name" value="DUF748"/>
</dbReference>
<sequence length="281" mass="29918">MWCGPTASSLPATRWYLSQLSIGDKVEGATASLPVKLAVALLADRNGVIDIDLPISGSLNDPQFSLGPIIVKVILNVIVKAITAPFSLLAGAFGGGGEEMASVSFAVGSARLAPEARAGLDKVAKALTDRPALQLTVVGTSGLEAEREGFKRERLDQLLRAEKRRSLLTQGDTVAAVVTVSPTEVPVLLKEVYKRADMPKPRNLVGLAKDLPASELEKLLLADMAVSEDAMRELAVRRGVAVKDYLVSRDLAPARLFLGATKTLPHDPQRTPRAELNLAMP</sequence>
<dbReference type="EMBL" id="BMIG01000010">
    <property type="protein sequence ID" value="GGB04906.1"/>
    <property type="molecule type" value="Genomic_DNA"/>
</dbReference>
<keyword evidence="3" id="KW-1185">Reference proteome</keyword>
<accession>A0A916SK78</accession>
<dbReference type="InterPro" id="IPR036737">
    <property type="entry name" value="OmpA-like_sf"/>
</dbReference>
<protein>
    <submittedName>
        <fullName evidence="2">Uncharacterized protein</fullName>
    </submittedName>
</protein>